<name>E3KAJ0_PUCGT</name>
<feature type="compositionally biased region" description="Basic and acidic residues" evidence="1">
    <location>
        <begin position="158"/>
        <end position="169"/>
    </location>
</feature>
<dbReference type="OrthoDB" id="2501937at2759"/>
<dbReference type="InParanoid" id="E3KAJ0"/>
<protein>
    <submittedName>
        <fullName evidence="2">Uncharacterized protein</fullName>
    </submittedName>
</protein>
<dbReference type="EMBL" id="DS178278">
    <property type="protein sequence ID" value="EFP81407.2"/>
    <property type="molecule type" value="Genomic_DNA"/>
</dbReference>
<feature type="region of interest" description="Disordered" evidence="1">
    <location>
        <begin position="158"/>
        <end position="195"/>
    </location>
</feature>
<gene>
    <name evidence="2" type="ORF">PGTG_07028</name>
</gene>
<dbReference type="AlphaFoldDB" id="E3KAJ0"/>
<dbReference type="KEGG" id="pgr:PGTG_07028"/>
<dbReference type="HOGENOM" id="CLU_652339_0_0_1"/>
<accession>E3KAJ0</accession>
<dbReference type="GeneID" id="10537061"/>
<evidence type="ECO:0000313" key="3">
    <source>
        <dbReference type="Proteomes" id="UP000008783"/>
    </source>
</evidence>
<organism evidence="2 3">
    <name type="scientific">Puccinia graminis f. sp. tritici (strain CRL 75-36-700-3 / race SCCL)</name>
    <name type="common">Black stem rust fungus</name>
    <dbReference type="NCBI Taxonomy" id="418459"/>
    <lineage>
        <taxon>Eukaryota</taxon>
        <taxon>Fungi</taxon>
        <taxon>Dikarya</taxon>
        <taxon>Basidiomycota</taxon>
        <taxon>Pucciniomycotina</taxon>
        <taxon>Pucciniomycetes</taxon>
        <taxon>Pucciniales</taxon>
        <taxon>Pucciniaceae</taxon>
        <taxon>Puccinia</taxon>
    </lineage>
</organism>
<proteinExistence type="predicted"/>
<dbReference type="RefSeq" id="XP_003325826.2">
    <property type="nucleotide sequence ID" value="XM_003325778.2"/>
</dbReference>
<feature type="compositionally biased region" description="Basic and acidic residues" evidence="1">
    <location>
        <begin position="177"/>
        <end position="188"/>
    </location>
</feature>
<keyword evidence="3" id="KW-1185">Reference proteome</keyword>
<reference key="1">
    <citation type="submission" date="2007-01" db="EMBL/GenBank/DDBJ databases">
        <title>The Genome Sequence of Puccinia graminis f. sp. tritici Strain CRL 75-36-700-3.</title>
        <authorList>
            <consortium name="The Broad Institute Genome Sequencing Platform"/>
            <person name="Birren B."/>
            <person name="Lander E."/>
            <person name="Galagan J."/>
            <person name="Nusbaum C."/>
            <person name="Devon K."/>
            <person name="Cuomo C."/>
            <person name="Jaffe D."/>
            <person name="Butler J."/>
            <person name="Alvarez P."/>
            <person name="Gnerre S."/>
            <person name="Grabherr M."/>
            <person name="Mauceli E."/>
            <person name="Brockman W."/>
            <person name="Young S."/>
            <person name="LaButti K."/>
            <person name="Sykes S."/>
            <person name="DeCaprio D."/>
            <person name="Crawford M."/>
            <person name="Koehrsen M."/>
            <person name="Engels R."/>
            <person name="Montgomery P."/>
            <person name="Pearson M."/>
            <person name="Howarth C."/>
            <person name="Larson L."/>
            <person name="White J."/>
            <person name="Zeng Q."/>
            <person name="Kodira C."/>
            <person name="Yandava C."/>
            <person name="Alvarado L."/>
            <person name="O'Leary S."/>
            <person name="Szabo L."/>
            <person name="Dean R."/>
            <person name="Schein J."/>
        </authorList>
    </citation>
    <scope>NUCLEOTIDE SEQUENCE</scope>
    <source>
        <strain>CRL 75-36-700-3</strain>
    </source>
</reference>
<feature type="compositionally biased region" description="Polar residues" evidence="1">
    <location>
        <begin position="220"/>
        <end position="230"/>
    </location>
</feature>
<dbReference type="Proteomes" id="UP000008783">
    <property type="component" value="Unassembled WGS sequence"/>
</dbReference>
<evidence type="ECO:0000313" key="2">
    <source>
        <dbReference type="EMBL" id="EFP81407.2"/>
    </source>
</evidence>
<reference evidence="3" key="2">
    <citation type="journal article" date="2011" name="Proc. Natl. Acad. Sci. U.S.A.">
        <title>Obligate biotrophy features unraveled by the genomic analysis of rust fungi.</title>
        <authorList>
            <person name="Duplessis S."/>
            <person name="Cuomo C.A."/>
            <person name="Lin Y.-C."/>
            <person name="Aerts A."/>
            <person name="Tisserant E."/>
            <person name="Veneault-Fourrey C."/>
            <person name="Joly D.L."/>
            <person name="Hacquard S."/>
            <person name="Amselem J."/>
            <person name="Cantarel B.L."/>
            <person name="Chiu R."/>
            <person name="Coutinho P.M."/>
            <person name="Feau N."/>
            <person name="Field M."/>
            <person name="Frey P."/>
            <person name="Gelhaye E."/>
            <person name="Goldberg J."/>
            <person name="Grabherr M.G."/>
            <person name="Kodira C.D."/>
            <person name="Kohler A."/>
            <person name="Kuees U."/>
            <person name="Lindquist E.A."/>
            <person name="Lucas S.M."/>
            <person name="Mago R."/>
            <person name="Mauceli E."/>
            <person name="Morin E."/>
            <person name="Murat C."/>
            <person name="Pangilinan J.L."/>
            <person name="Park R."/>
            <person name="Pearson M."/>
            <person name="Quesneville H."/>
            <person name="Rouhier N."/>
            <person name="Sakthikumar S."/>
            <person name="Salamov A.A."/>
            <person name="Schmutz J."/>
            <person name="Selles B."/>
            <person name="Shapiro H."/>
            <person name="Tanguay P."/>
            <person name="Tuskan G.A."/>
            <person name="Henrissat B."/>
            <person name="Van de Peer Y."/>
            <person name="Rouze P."/>
            <person name="Ellis J.G."/>
            <person name="Dodds P.N."/>
            <person name="Schein J.E."/>
            <person name="Zhong S."/>
            <person name="Hamelin R.C."/>
            <person name="Grigoriev I.V."/>
            <person name="Szabo L.J."/>
            <person name="Martin F."/>
        </authorList>
    </citation>
    <scope>NUCLEOTIDE SEQUENCE [LARGE SCALE GENOMIC DNA]</scope>
    <source>
        <strain evidence="3">CRL 75-36-700-3 / race SCCL</strain>
    </source>
</reference>
<evidence type="ECO:0000256" key="1">
    <source>
        <dbReference type="SAM" id="MobiDB-lite"/>
    </source>
</evidence>
<feature type="region of interest" description="Disordered" evidence="1">
    <location>
        <begin position="207"/>
        <end position="236"/>
    </location>
</feature>
<dbReference type="VEuPathDB" id="FungiDB:PGTG_07028"/>
<sequence>MAVYRAYLDLIGLVHRPETRIDKIDDFLIGRTNALPSAASGENDEDPEEEEEEIKVLDQLIDQLINFPSNGHGVLEGLLPNRPYSLLTLFALLGDRRLIYILCSLGVSVTDFNWTRYFSALSEEVKLILSSIRSMQRVRRPLRIRLSQTRDIQQRIREAKERREGEERQNAQAAKRPRTDSLEADTSHQTRPRSGEWIGGYFVEDYEEKEEDRARPSPLPTTIQQTGTRLTENRRQDKRARLASLHVLPAMRVTTTPSPPPPPSPPIPLSTATQLLPPETQNTPFISVLVSNLPIGASPQSILFFFQHGADIFKAARTQNQRIDALGRNLHKFKPNTIQAYQQKPNGGKGGEGQRGYEVRGEDLKMVEEPTDRQAETRSVIVRFARPSGDNQQAPWEIFIQEFHNKKFFRFDSLCLPLSCRLLSS</sequence>